<organism evidence="21 22">
    <name type="scientific">Leptobrachium leishanense</name>
    <name type="common">Leishan spiny toad</name>
    <dbReference type="NCBI Taxonomy" id="445787"/>
    <lineage>
        <taxon>Eukaryota</taxon>
        <taxon>Metazoa</taxon>
        <taxon>Chordata</taxon>
        <taxon>Craniata</taxon>
        <taxon>Vertebrata</taxon>
        <taxon>Euteleostomi</taxon>
        <taxon>Amphibia</taxon>
        <taxon>Batrachia</taxon>
        <taxon>Anura</taxon>
        <taxon>Pelobatoidea</taxon>
        <taxon>Megophryidae</taxon>
        <taxon>Leptobrachium</taxon>
    </lineage>
</organism>
<dbReference type="InterPro" id="IPR003680">
    <property type="entry name" value="Flavodoxin_fold"/>
</dbReference>
<keyword evidence="9" id="KW-0479">Metal-binding</keyword>
<accession>A0A8C5MBX4</accession>
<dbReference type="OrthoDB" id="26889at2759"/>
<dbReference type="Proteomes" id="UP000694569">
    <property type="component" value="Unplaced"/>
</dbReference>
<dbReference type="GO" id="GO:0046872">
    <property type="term" value="F:metal ion binding"/>
    <property type="evidence" value="ECO:0007669"/>
    <property type="project" value="UniProtKB-KW"/>
</dbReference>
<keyword evidence="6" id="KW-0963">Cytoplasm</keyword>
<evidence type="ECO:0000256" key="19">
    <source>
        <dbReference type="ARBA" id="ARBA00083661"/>
    </source>
</evidence>
<keyword evidence="7" id="KW-0597">Phosphoprotein</keyword>
<evidence type="ECO:0000256" key="5">
    <source>
        <dbReference type="ARBA" id="ARBA00011738"/>
    </source>
</evidence>
<dbReference type="GO" id="GO:0001512">
    <property type="term" value="F:dihydronicotinamide riboside quinone reductase activity"/>
    <property type="evidence" value="ECO:0007669"/>
    <property type="project" value="UniProtKB-EC"/>
</dbReference>
<name>A0A8C5MBX4_9ANUR</name>
<evidence type="ECO:0000256" key="9">
    <source>
        <dbReference type="ARBA" id="ARBA00022723"/>
    </source>
</evidence>
<evidence type="ECO:0000256" key="3">
    <source>
        <dbReference type="ARBA" id="ARBA00004496"/>
    </source>
</evidence>
<dbReference type="Ensembl" id="ENSLLET00000012807.1">
    <property type="protein sequence ID" value="ENSLLEP00000012321.1"/>
    <property type="gene ID" value="ENSLLEG00000007807.1"/>
</dbReference>
<keyword evidence="8" id="KW-0285">Flavoprotein</keyword>
<evidence type="ECO:0000313" key="22">
    <source>
        <dbReference type="Proteomes" id="UP000694569"/>
    </source>
</evidence>
<comment type="cofactor">
    <cofactor evidence="1">
        <name>Zn(2+)</name>
        <dbReference type="ChEBI" id="CHEBI:29105"/>
    </cofactor>
</comment>
<keyword evidence="22" id="KW-1185">Reference proteome</keyword>
<dbReference type="GO" id="GO:0005829">
    <property type="term" value="C:cytosol"/>
    <property type="evidence" value="ECO:0007669"/>
    <property type="project" value="TreeGrafter"/>
</dbReference>
<dbReference type="InterPro" id="IPR029039">
    <property type="entry name" value="Flavoprotein-like_sf"/>
</dbReference>
<dbReference type="EC" id="1.10.5.1" evidence="15"/>
<dbReference type="FunFam" id="3.40.50.360:FF:000030">
    <property type="entry name" value="ribosyldihydronicotinamide dehydrogenase [quinone]"/>
    <property type="match status" value="1"/>
</dbReference>
<evidence type="ECO:0000256" key="1">
    <source>
        <dbReference type="ARBA" id="ARBA00001947"/>
    </source>
</evidence>
<evidence type="ECO:0000256" key="13">
    <source>
        <dbReference type="ARBA" id="ARBA00052759"/>
    </source>
</evidence>
<reference evidence="21" key="1">
    <citation type="submission" date="2025-08" db="UniProtKB">
        <authorList>
            <consortium name="Ensembl"/>
        </authorList>
    </citation>
    <scope>IDENTIFICATION</scope>
</reference>
<evidence type="ECO:0000256" key="12">
    <source>
        <dbReference type="ARBA" id="ARBA00023002"/>
    </source>
</evidence>
<protein>
    <recommendedName>
        <fullName evidence="16">Ribosyldihydronicotinamide dehydrogenase [quinone]</fullName>
        <ecNumber evidence="15">1.10.5.1</ecNumber>
    </recommendedName>
    <alternativeName>
        <fullName evidence="19">NRH dehydrogenase [quinone] 2</fullName>
    </alternativeName>
    <alternativeName>
        <fullName evidence="18">NRH:quinone oxidoreductase 2</fullName>
    </alternativeName>
    <alternativeName>
        <fullName evidence="17">Quinone reductase 2</fullName>
    </alternativeName>
</protein>
<reference evidence="21" key="2">
    <citation type="submission" date="2025-09" db="UniProtKB">
        <authorList>
            <consortium name="Ensembl"/>
        </authorList>
    </citation>
    <scope>IDENTIFICATION</scope>
</reference>
<dbReference type="PANTHER" id="PTHR10204">
    <property type="entry name" value="NAD P H OXIDOREDUCTASE-RELATED"/>
    <property type="match status" value="1"/>
</dbReference>
<dbReference type="InterPro" id="IPR051545">
    <property type="entry name" value="NAD(P)H_dehydrogenase_qn"/>
</dbReference>
<comment type="function">
    <text evidence="14">The enzyme apparently serves as a quinone reductase in connection with conjugation reactions of hydroquinones involved in detoxification pathways as well as in biosynthetic processes such as the vitamin K-dependent gamma-carboxylation of glutamate residues in prothrombin synthesis.</text>
</comment>
<dbReference type="Pfam" id="PF02525">
    <property type="entry name" value="Flavodoxin_2"/>
    <property type="match status" value="1"/>
</dbReference>
<evidence type="ECO:0000256" key="16">
    <source>
        <dbReference type="ARBA" id="ARBA00073982"/>
    </source>
</evidence>
<comment type="subunit">
    <text evidence="5">Homodimer.</text>
</comment>
<dbReference type="SUPFAM" id="SSF52218">
    <property type="entry name" value="Flavoproteins"/>
    <property type="match status" value="1"/>
</dbReference>
<evidence type="ECO:0000256" key="2">
    <source>
        <dbReference type="ARBA" id="ARBA00001974"/>
    </source>
</evidence>
<dbReference type="PANTHER" id="PTHR10204:SF33">
    <property type="entry name" value="RIBOSYLDIHYDRONICOTINAMIDE DEHYDROGENASE [QUINONE]"/>
    <property type="match status" value="1"/>
</dbReference>
<comment type="similarity">
    <text evidence="4">Belongs to the NAD(P)H dehydrogenase (quinone) family.</text>
</comment>
<evidence type="ECO:0000313" key="21">
    <source>
        <dbReference type="Ensembl" id="ENSLLEP00000012321.1"/>
    </source>
</evidence>
<comment type="subcellular location">
    <subcellularLocation>
        <location evidence="3">Cytoplasm</location>
    </subcellularLocation>
</comment>
<dbReference type="GeneTree" id="ENSGT00940000156563"/>
<evidence type="ECO:0000256" key="6">
    <source>
        <dbReference type="ARBA" id="ARBA00022490"/>
    </source>
</evidence>
<evidence type="ECO:0000256" key="10">
    <source>
        <dbReference type="ARBA" id="ARBA00022827"/>
    </source>
</evidence>
<evidence type="ECO:0000256" key="11">
    <source>
        <dbReference type="ARBA" id="ARBA00022833"/>
    </source>
</evidence>
<evidence type="ECO:0000256" key="7">
    <source>
        <dbReference type="ARBA" id="ARBA00022553"/>
    </source>
</evidence>
<dbReference type="AlphaFoldDB" id="A0A8C5MBX4"/>
<keyword evidence="10" id="KW-0274">FAD</keyword>
<dbReference type="Gene3D" id="3.40.50.360">
    <property type="match status" value="1"/>
</dbReference>
<dbReference type="GO" id="GO:0003955">
    <property type="term" value="F:NAD(P)H dehydrogenase (quinone) activity"/>
    <property type="evidence" value="ECO:0007669"/>
    <property type="project" value="TreeGrafter"/>
</dbReference>
<sequence>MQFLKLFPETHRNLDCLKAASIYVVISKEYAMAGKKVLIVYAHQEPKSMNGSLKNVAVDVFQKQGCSVDISDLYSMNFIAAATRNDITGELCNPQHFRYGAETMEAFKKGVLCEEIIKEQKKVQEADLVIFQFPLYWFSFPAIMKGWIDRVFVQGFAFDFPSIYYNGLLKEKLAILSFTTGGTEEMFSKNGVSGDIRYLLWPMQHGIMHFCGFKVLAPQISYAPEYTGDKERKDMLLSWAKRLETIWEEQPIECTPPWYFQ</sequence>
<evidence type="ECO:0000256" key="14">
    <source>
        <dbReference type="ARBA" id="ARBA00054856"/>
    </source>
</evidence>
<proteinExistence type="inferred from homology"/>
<evidence type="ECO:0000256" key="4">
    <source>
        <dbReference type="ARBA" id="ARBA00006252"/>
    </source>
</evidence>
<keyword evidence="11" id="KW-0862">Zinc</keyword>
<evidence type="ECO:0000259" key="20">
    <source>
        <dbReference type="Pfam" id="PF02525"/>
    </source>
</evidence>
<evidence type="ECO:0000256" key="8">
    <source>
        <dbReference type="ARBA" id="ARBA00022630"/>
    </source>
</evidence>
<comment type="catalytic activity">
    <reaction evidence="13">
        <text>1-(beta-D-ribofuranosyl)-1,4-dihydronicotinamide + a quinone + H(+) = beta-nicotinamide D-riboside + a quinol</text>
        <dbReference type="Rhea" id="RHEA:12364"/>
        <dbReference type="ChEBI" id="CHEBI:15378"/>
        <dbReference type="ChEBI" id="CHEBI:15927"/>
        <dbReference type="ChEBI" id="CHEBI:24646"/>
        <dbReference type="ChEBI" id="CHEBI:55458"/>
        <dbReference type="ChEBI" id="CHEBI:132124"/>
        <dbReference type="EC" id="1.10.5.1"/>
    </reaction>
</comment>
<feature type="domain" description="Flavodoxin-like fold" evidence="20">
    <location>
        <begin position="35"/>
        <end position="242"/>
    </location>
</feature>
<evidence type="ECO:0000256" key="15">
    <source>
        <dbReference type="ARBA" id="ARBA00066401"/>
    </source>
</evidence>
<evidence type="ECO:0000256" key="18">
    <source>
        <dbReference type="ARBA" id="ARBA00077696"/>
    </source>
</evidence>
<keyword evidence="12" id="KW-0560">Oxidoreductase</keyword>
<evidence type="ECO:0000256" key="17">
    <source>
        <dbReference type="ARBA" id="ARBA00077622"/>
    </source>
</evidence>
<comment type="cofactor">
    <cofactor evidence="2">
        <name>FAD</name>
        <dbReference type="ChEBI" id="CHEBI:57692"/>
    </cofactor>
</comment>
<gene>
    <name evidence="21" type="primary">NQO2</name>
</gene>